<dbReference type="AlphaFoldDB" id="A0A164FIU5"/>
<dbReference type="PATRIC" id="fig|1396.539.peg.4790"/>
<dbReference type="EMBL" id="LJKA01000041">
    <property type="protein sequence ID" value="KZD35272.1"/>
    <property type="molecule type" value="Genomic_DNA"/>
</dbReference>
<gene>
    <name evidence="1" type="ORF">B4082_2621</name>
</gene>
<evidence type="ECO:0000313" key="1">
    <source>
        <dbReference type="EMBL" id="KZD35272.1"/>
    </source>
</evidence>
<reference evidence="1 2" key="1">
    <citation type="submission" date="2015-09" db="EMBL/GenBank/DDBJ databases">
        <title>Bacillus cereus food isolates.</title>
        <authorList>
            <person name="Boekhorst J."/>
        </authorList>
    </citation>
    <scope>NUCLEOTIDE SEQUENCE [LARGE SCALE GENOMIC DNA]</scope>
    <source>
        <strain evidence="1 2">B4082</strain>
    </source>
</reference>
<dbReference type="Proteomes" id="UP000076501">
    <property type="component" value="Unassembled WGS sequence"/>
</dbReference>
<organism evidence="1 2">
    <name type="scientific">Bacillus cereus</name>
    <dbReference type="NCBI Taxonomy" id="1396"/>
    <lineage>
        <taxon>Bacteria</taxon>
        <taxon>Bacillati</taxon>
        <taxon>Bacillota</taxon>
        <taxon>Bacilli</taxon>
        <taxon>Bacillales</taxon>
        <taxon>Bacillaceae</taxon>
        <taxon>Bacillus</taxon>
        <taxon>Bacillus cereus group</taxon>
    </lineage>
</organism>
<proteinExistence type="predicted"/>
<evidence type="ECO:0000313" key="2">
    <source>
        <dbReference type="Proteomes" id="UP000076501"/>
    </source>
</evidence>
<name>A0A164FIU5_BACCE</name>
<sequence>MRDRDPITTGNENIFNIITTSLFAQITLNPSVMWVDTPPPGTYQYSLFITTSRLNTDDTRDTLGPRAIRAIIVNTL</sequence>
<accession>A0A164FIU5</accession>
<protein>
    <submittedName>
        <fullName evidence="1">Uncharacterized protein</fullName>
    </submittedName>
</protein>
<comment type="caution">
    <text evidence="1">The sequence shown here is derived from an EMBL/GenBank/DDBJ whole genome shotgun (WGS) entry which is preliminary data.</text>
</comment>